<dbReference type="PANTHER" id="PTHR31642">
    <property type="entry name" value="TRICHOTHECENE 3-O-ACETYLTRANSFERASE"/>
    <property type="match status" value="1"/>
</dbReference>
<accession>U5CZ18</accession>
<name>U5CZ18_AMBTC</name>
<proteinExistence type="inferred from homology"/>
<comment type="similarity">
    <text evidence="1">Belongs to the plant acyltransferase family.</text>
</comment>
<dbReference type="OMA" id="VFLQFTW"/>
<dbReference type="GO" id="GO:0016747">
    <property type="term" value="F:acyltransferase activity, transferring groups other than amino-acyl groups"/>
    <property type="evidence" value="ECO:0000318"/>
    <property type="project" value="GO_Central"/>
</dbReference>
<dbReference type="Gramene" id="ERN14387">
    <property type="protein sequence ID" value="ERN14387"/>
    <property type="gene ID" value="AMTR_s00033p00231280"/>
</dbReference>
<dbReference type="eggNOG" id="ENOG502QQYP">
    <property type="taxonomic scope" value="Eukaryota"/>
</dbReference>
<evidence type="ECO:0000256" key="1">
    <source>
        <dbReference type="ARBA" id="ARBA00009861"/>
    </source>
</evidence>
<evidence type="ECO:0000313" key="3">
    <source>
        <dbReference type="Proteomes" id="UP000017836"/>
    </source>
</evidence>
<dbReference type="PANTHER" id="PTHR31642:SF115">
    <property type="entry name" value="PROTEIN ECERIFERUM 26-LIKE"/>
    <property type="match status" value="1"/>
</dbReference>
<sequence>MVAAQSQGHTHGIKVSTVLPAAVTADGTVHELSNMDLAMKLHYLRAVYYYNKQAAESLSIYKVKESMFVLLQRHVAVAGRVRKSESGRPHIKCNDSGVRILEAQCNKTIEEWLELKELIHGEELISNQVLGPDLRFSPLLYLQFTKFKCGGMSIAMNWSHILGDAFTASNFIKAWGNLIADNPAEPPLPTVTLTPPLKPEVQEKKPMKPLSVSKPVEPAGDYWTVTNTTPMETTSFHISGSHVNQLLSNISSPNCKTSSFEAVSAFIWQTLAKIRGPNEPNVLTLIKKPKGILSNQQAISTVSVGFSVSEARLEELAVEILKGAKDETKEICEYIEADIVNNDAIVYGGNLTFVDLEGLECYELKLAKERPVYASYSVEQVGDAGVVFVLPGAGSNGERVVTVTLPKEEVSELKSHLNKAWNTP</sequence>
<dbReference type="HOGENOM" id="CLU_049517_0_0_1"/>
<evidence type="ECO:0000313" key="2">
    <source>
        <dbReference type="EMBL" id="ERN14387.1"/>
    </source>
</evidence>
<protein>
    <submittedName>
        <fullName evidence="2">Uncharacterized protein</fullName>
    </submittedName>
</protein>
<keyword evidence="3" id="KW-1185">Reference proteome</keyword>
<dbReference type="InterPro" id="IPR050317">
    <property type="entry name" value="Plant_Fungal_Acyltransferase"/>
</dbReference>
<dbReference type="Gene3D" id="3.30.559.10">
    <property type="entry name" value="Chloramphenicol acetyltransferase-like domain"/>
    <property type="match status" value="2"/>
</dbReference>
<organism evidence="2 3">
    <name type="scientific">Amborella trichopoda</name>
    <dbReference type="NCBI Taxonomy" id="13333"/>
    <lineage>
        <taxon>Eukaryota</taxon>
        <taxon>Viridiplantae</taxon>
        <taxon>Streptophyta</taxon>
        <taxon>Embryophyta</taxon>
        <taxon>Tracheophyta</taxon>
        <taxon>Spermatophyta</taxon>
        <taxon>Magnoliopsida</taxon>
        <taxon>Amborellales</taxon>
        <taxon>Amborellaceae</taxon>
        <taxon>Amborella</taxon>
    </lineage>
</organism>
<dbReference type="OrthoDB" id="1862401at2759"/>
<reference evidence="3" key="1">
    <citation type="journal article" date="2013" name="Science">
        <title>The Amborella genome and the evolution of flowering plants.</title>
        <authorList>
            <consortium name="Amborella Genome Project"/>
        </authorList>
    </citation>
    <scope>NUCLEOTIDE SEQUENCE [LARGE SCALE GENOMIC DNA]</scope>
</reference>
<dbReference type="EMBL" id="KI392557">
    <property type="protein sequence ID" value="ERN14387.1"/>
    <property type="molecule type" value="Genomic_DNA"/>
</dbReference>
<gene>
    <name evidence="2" type="ORF">AMTR_s00033p00231280</name>
</gene>
<dbReference type="InterPro" id="IPR023213">
    <property type="entry name" value="CAT-like_dom_sf"/>
</dbReference>
<dbReference type="AlphaFoldDB" id="U5CZ18"/>
<dbReference type="KEGG" id="atr:18442643"/>
<dbReference type="Pfam" id="PF02458">
    <property type="entry name" value="Transferase"/>
    <property type="match status" value="1"/>
</dbReference>
<dbReference type="Proteomes" id="UP000017836">
    <property type="component" value="Unassembled WGS sequence"/>
</dbReference>
<dbReference type="STRING" id="13333.U5CZ18"/>